<organism evidence="2 3">
    <name type="scientific">Streptomyces brevispora</name>
    <dbReference type="NCBI Taxonomy" id="887462"/>
    <lineage>
        <taxon>Bacteria</taxon>
        <taxon>Bacillati</taxon>
        <taxon>Actinomycetota</taxon>
        <taxon>Actinomycetes</taxon>
        <taxon>Kitasatosporales</taxon>
        <taxon>Streptomycetaceae</taxon>
        <taxon>Streptomyces</taxon>
    </lineage>
</organism>
<keyword evidence="1" id="KW-1133">Transmembrane helix</keyword>
<keyword evidence="1" id="KW-0812">Transmembrane</keyword>
<dbReference type="Proteomes" id="UP000318186">
    <property type="component" value="Unassembled WGS sequence"/>
</dbReference>
<reference evidence="2 3" key="1">
    <citation type="submission" date="2019-06" db="EMBL/GenBank/DDBJ databases">
        <title>Sequencing the genomes of 1000 actinobacteria strains.</title>
        <authorList>
            <person name="Klenk H.-P."/>
        </authorList>
    </citation>
    <scope>NUCLEOTIDE SEQUENCE [LARGE SCALE GENOMIC DNA]</scope>
    <source>
        <strain evidence="2 3">DSM 42059</strain>
    </source>
</reference>
<evidence type="ECO:0000313" key="3">
    <source>
        <dbReference type="Proteomes" id="UP000318186"/>
    </source>
</evidence>
<gene>
    <name evidence="2" type="ORF">FHX80_113796</name>
</gene>
<feature type="transmembrane region" description="Helical" evidence="1">
    <location>
        <begin position="6"/>
        <end position="24"/>
    </location>
</feature>
<accession>A0A561V136</accession>
<keyword evidence="1" id="KW-0472">Membrane</keyword>
<protein>
    <submittedName>
        <fullName evidence="2">Uncharacterized protein</fullName>
    </submittedName>
</protein>
<sequence length="46" mass="5193">MGPALLMARLIPLILIGLGLYFWFKARKRTAAYVEDAESDNGTPRR</sequence>
<evidence type="ECO:0000313" key="2">
    <source>
        <dbReference type="EMBL" id="TWG05319.1"/>
    </source>
</evidence>
<comment type="caution">
    <text evidence="2">The sequence shown here is derived from an EMBL/GenBank/DDBJ whole genome shotgun (WGS) entry which is preliminary data.</text>
</comment>
<evidence type="ECO:0000256" key="1">
    <source>
        <dbReference type="SAM" id="Phobius"/>
    </source>
</evidence>
<name>A0A561V136_9ACTN</name>
<proteinExistence type="predicted"/>
<dbReference type="EMBL" id="VIWW01000001">
    <property type="protein sequence ID" value="TWG05319.1"/>
    <property type="molecule type" value="Genomic_DNA"/>
</dbReference>
<dbReference type="AlphaFoldDB" id="A0A561V136"/>